<organism evidence="5 6">
    <name type="scientific">Luteipulveratus halotolerans</name>
    <dbReference type="NCBI Taxonomy" id="1631356"/>
    <lineage>
        <taxon>Bacteria</taxon>
        <taxon>Bacillati</taxon>
        <taxon>Actinomycetota</taxon>
        <taxon>Actinomycetes</taxon>
        <taxon>Micrococcales</taxon>
        <taxon>Dermacoccaceae</taxon>
        <taxon>Luteipulveratus</taxon>
    </lineage>
</organism>
<comment type="caution">
    <text evidence="5">The sequence shown here is derived from an EMBL/GenBank/DDBJ whole genome shotgun (WGS) entry which is preliminary data.</text>
</comment>
<reference evidence="6" key="1">
    <citation type="submission" date="2015-03" db="EMBL/GenBank/DDBJ databases">
        <title>Luteipulveratus halotolerans sp. nov., a novel actinobacterium (Dermacoccaceae) from Sarawak, Malaysia.</title>
        <authorList>
            <person name="Juboi H."/>
            <person name="Basik A."/>
            <person name="Shamsul S.S."/>
            <person name="Arnold P."/>
            <person name="Schmitt E.K."/>
            <person name="Sanglier J.-J."/>
            <person name="Yeo T."/>
        </authorList>
    </citation>
    <scope>NUCLEOTIDE SEQUENCE [LARGE SCALE GENOMIC DNA]</scope>
    <source>
        <strain evidence="6">C296001</strain>
    </source>
</reference>
<evidence type="ECO:0000313" key="5">
    <source>
        <dbReference type="EMBL" id="KNX36395.1"/>
    </source>
</evidence>
<dbReference type="PROSITE" id="PS50949">
    <property type="entry name" value="HTH_GNTR"/>
    <property type="match status" value="1"/>
</dbReference>
<dbReference type="AlphaFoldDB" id="A0A0L6CFL4"/>
<dbReference type="InterPro" id="IPR011711">
    <property type="entry name" value="GntR_C"/>
</dbReference>
<dbReference type="GO" id="GO:0003677">
    <property type="term" value="F:DNA binding"/>
    <property type="evidence" value="ECO:0007669"/>
    <property type="project" value="UniProtKB-KW"/>
</dbReference>
<evidence type="ECO:0000259" key="4">
    <source>
        <dbReference type="PROSITE" id="PS50949"/>
    </source>
</evidence>
<name>A0A0L6CFL4_9MICO</name>
<dbReference type="GO" id="GO:0003700">
    <property type="term" value="F:DNA-binding transcription factor activity"/>
    <property type="evidence" value="ECO:0007669"/>
    <property type="project" value="InterPro"/>
</dbReference>
<evidence type="ECO:0000256" key="1">
    <source>
        <dbReference type="ARBA" id="ARBA00023015"/>
    </source>
</evidence>
<keyword evidence="3" id="KW-0804">Transcription</keyword>
<dbReference type="InterPro" id="IPR000524">
    <property type="entry name" value="Tscrpt_reg_HTH_GntR"/>
</dbReference>
<dbReference type="SUPFAM" id="SSF46785">
    <property type="entry name" value="Winged helix' DNA-binding domain"/>
    <property type="match status" value="1"/>
</dbReference>
<dbReference type="Proteomes" id="UP000037397">
    <property type="component" value="Unassembled WGS sequence"/>
</dbReference>
<dbReference type="Pfam" id="PF07729">
    <property type="entry name" value="FCD"/>
    <property type="match status" value="1"/>
</dbReference>
<keyword evidence="6" id="KW-1185">Reference proteome</keyword>
<dbReference type="PANTHER" id="PTHR43537:SF47">
    <property type="entry name" value="REGULATORY PROTEIN GNTR HTH"/>
    <property type="match status" value="1"/>
</dbReference>
<evidence type="ECO:0000256" key="3">
    <source>
        <dbReference type="ARBA" id="ARBA00023163"/>
    </source>
</evidence>
<protein>
    <submittedName>
        <fullName evidence="5">GntR family transcriptional regulator</fullName>
    </submittedName>
</protein>
<dbReference type="PATRIC" id="fig|1631356.3.peg.602"/>
<proteinExistence type="predicted"/>
<dbReference type="EMBL" id="LAIR01000002">
    <property type="protein sequence ID" value="KNX36395.1"/>
    <property type="molecule type" value="Genomic_DNA"/>
</dbReference>
<evidence type="ECO:0000313" key="6">
    <source>
        <dbReference type="Proteomes" id="UP000037397"/>
    </source>
</evidence>
<dbReference type="InterPro" id="IPR036390">
    <property type="entry name" value="WH_DNA-bd_sf"/>
</dbReference>
<gene>
    <name evidence="5" type="ORF">VV01_03360</name>
</gene>
<dbReference type="PANTHER" id="PTHR43537">
    <property type="entry name" value="TRANSCRIPTIONAL REGULATOR, GNTR FAMILY"/>
    <property type="match status" value="1"/>
</dbReference>
<dbReference type="STRING" id="1631356.VV01_03360"/>
<dbReference type="InterPro" id="IPR008920">
    <property type="entry name" value="TF_FadR/GntR_C"/>
</dbReference>
<dbReference type="OrthoDB" id="3575876at2"/>
<feature type="domain" description="HTH gntR-type" evidence="4">
    <location>
        <begin position="7"/>
        <end position="75"/>
    </location>
</feature>
<dbReference type="Pfam" id="PF00392">
    <property type="entry name" value="GntR"/>
    <property type="match status" value="1"/>
</dbReference>
<dbReference type="Gene3D" id="1.20.120.530">
    <property type="entry name" value="GntR ligand-binding domain-like"/>
    <property type="match status" value="1"/>
</dbReference>
<dbReference type="InterPro" id="IPR036388">
    <property type="entry name" value="WH-like_DNA-bd_sf"/>
</dbReference>
<dbReference type="PRINTS" id="PR00035">
    <property type="entry name" value="HTHGNTR"/>
</dbReference>
<dbReference type="CDD" id="cd07377">
    <property type="entry name" value="WHTH_GntR"/>
    <property type="match status" value="1"/>
</dbReference>
<keyword evidence="2" id="KW-0238">DNA-binding</keyword>
<sequence length="221" mass="24085">MQPVRRSSLIDQVTDLLRAEIADGRWAVGERIPVEAELVRLTGVGRNTVREAVQSLVHAGLLERRQGSGTYVMATSEVSGVLGSYLSAAQHREVLELRLALDVTAARLAAERRTDQDVEVLRSVLAERARARSSGDDPATAAADLALHRAVIAASGNSVYGDVYDSLVPTLEAAIAANVQEIDDKYDDEHEDMVDAIIERDPERASRSARCLLNELLKMRS</sequence>
<dbReference type="SMART" id="SM00895">
    <property type="entry name" value="FCD"/>
    <property type="match status" value="1"/>
</dbReference>
<accession>A0A0L6CFL4</accession>
<dbReference type="SMART" id="SM00345">
    <property type="entry name" value="HTH_GNTR"/>
    <property type="match status" value="1"/>
</dbReference>
<dbReference type="Gene3D" id="1.10.10.10">
    <property type="entry name" value="Winged helix-like DNA-binding domain superfamily/Winged helix DNA-binding domain"/>
    <property type="match status" value="1"/>
</dbReference>
<keyword evidence="1" id="KW-0805">Transcription regulation</keyword>
<dbReference type="SUPFAM" id="SSF48008">
    <property type="entry name" value="GntR ligand-binding domain-like"/>
    <property type="match status" value="1"/>
</dbReference>
<evidence type="ECO:0000256" key="2">
    <source>
        <dbReference type="ARBA" id="ARBA00023125"/>
    </source>
</evidence>
<dbReference type="RefSeq" id="WP_050668651.1">
    <property type="nucleotide sequence ID" value="NZ_LAIR01000002.1"/>
</dbReference>